<organism evidence="1 2">
    <name type="scientific">Pistacia integerrima</name>
    <dbReference type="NCBI Taxonomy" id="434235"/>
    <lineage>
        <taxon>Eukaryota</taxon>
        <taxon>Viridiplantae</taxon>
        <taxon>Streptophyta</taxon>
        <taxon>Embryophyta</taxon>
        <taxon>Tracheophyta</taxon>
        <taxon>Spermatophyta</taxon>
        <taxon>Magnoliopsida</taxon>
        <taxon>eudicotyledons</taxon>
        <taxon>Gunneridae</taxon>
        <taxon>Pentapetalae</taxon>
        <taxon>rosids</taxon>
        <taxon>malvids</taxon>
        <taxon>Sapindales</taxon>
        <taxon>Anacardiaceae</taxon>
        <taxon>Pistacia</taxon>
    </lineage>
</organism>
<proteinExistence type="predicted"/>
<gene>
    <name evidence="1" type="ORF">Pint_25880</name>
</gene>
<dbReference type="EMBL" id="CM047742">
    <property type="protein sequence ID" value="KAJ0034730.1"/>
    <property type="molecule type" value="Genomic_DNA"/>
</dbReference>
<keyword evidence="2" id="KW-1185">Reference proteome</keyword>
<reference evidence="2" key="1">
    <citation type="journal article" date="2023" name="G3 (Bethesda)">
        <title>Genome assembly and association tests identify interacting loci associated with vigor, precocity, and sex in interspecific pistachio rootstocks.</title>
        <authorList>
            <person name="Palmer W."/>
            <person name="Jacygrad E."/>
            <person name="Sagayaradj S."/>
            <person name="Cavanaugh K."/>
            <person name="Han R."/>
            <person name="Bertier L."/>
            <person name="Beede B."/>
            <person name="Kafkas S."/>
            <person name="Golino D."/>
            <person name="Preece J."/>
            <person name="Michelmore R."/>
        </authorList>
    </citation>
    <scope>NUCLEOTIDE SEQUENCE [LARGE SCALE GENOMIC DNA]</scope>
</reference>
<evidence type="ECO:0000313" key="1">
    <source>
        <dbReference type="EMBL" id="KAJ0034730.1"/>
    </source>
</evidence>
<evidence type="ECO:0000313" key="2">
    <source>
        <dbReference type="Proteomes" id="UP001163603"/>
    </source>
</evidence>
<comment type="caution">
    <text evidence="1">The sequence shown here is derived from an EMBL/GenBank/DDBJ whole genome shotgun (WGS) entry which is preliminary data.</text>
</comment>
<accession>A0ACC0YCA1</accession>
<dbReference type="Proteomes" id="UP001163603">
    <property type="component" value="Chromosome 7"/>
</dbReference>
<protein>
    <submittedName>
        <fullName evidence="1">Uncharacterized protein</fullName>
    </submittedName>
</protein>
<name>A0ACC0YCA1_9ROSI</name>
<sequence length="388" mass="43712">MVLSWLIHSLSSSITSSILWIDKAYDVWDDLQEWFSQVDIFRISDLQEEIYSFKQGDQSVTNYFTELKILWDELKNLRPLPTYTCATPCCCGVLTTFKNYHNSDYVIRFLIDLSDQFAVVRTQIMLIDPLPPINKVFSLVLQQERHMSFGVAKVFINKAVKENSQANKSQNTWRFNSSSSQHNGDSWFCTFCGKPRHIVETCYRKHGFPPGYKSKSHNPTTHNLIVEENGTNLPMQSDASVNNPEGSGVSLTQDQYHQLLALLQSSNSEQSSHVTNQFFVSQPKSTLTSHFSSSVLGNHFALTCSRSPLWIVDTGATDHIAHSLSSFDSYKQIKPILVTLPNGSNINAQYSGVVSLTDKLVLTNVLYIPEFSFNLISVTKLTSSLIAA</sequence>